<sequence>MVSCGNFYSRYIGTILRTVATCIVLRDCNVTTSYHHCQAPQKFFEITTLLSLLADVGIRAVMTLSCIACHCPSRAVLGADVTVHYERTPARNVIIPYYHVGPFLVTSLSRKHVHQVCSSLLFFLLSPFSTLSSGSRI</sequence>
<evidence type="ECO:0000313" key="2">
    <source>
        <dbReference type="Proteomes" id="UP000054217"/>
    </source>
</evidence>
<gene>
    <name evidence="1" type="ORF">M404DRAFT_335025</name>
</gene>
<proteinExistence type="predicted"/>
<name>A0A0C3NHW5_PISTI</name>
<reference evidence="1 2" key="1">
    <citation type="submission" date="2014-04" db="EMBL/GenBank/DDBJ databases">
        <authorList>
            <consortium name="DOE Joint Genome Institute"/>
            <person name="Kuo A."/>
            <person name="Kohler A."/>
            <person name="Costa M.D."/>
            <person name="Nagy L.G."/>
            <person name="Floudas D."/>
            <person name="Copeland A."/>
            <person name="Barry K.W."/>
            <person name="Cichocki N."/>
            <person name="Veneault-Fourrey C."/>
            <person name="LaButti K."/>
            <person name="Lindquist E.A."/>
            <person name="Lipzen A."/>
            <person name="Lundell T."/>
            <person name="Morin E."/>
            <person name="Murat C."/>
            <person name="Sun H."/>
            <person name="Tunlid A."/>
            <person name="Henrissat B."/>
            <person name="Grigoriev I.V."/>
            <person name="Hibbett D.S."/>
            <person name="Martin F."/>
            <person name="Nordberg H.P."/>
            <person name="Cantor M.N."/>
            <person name="Hua S.X."/>
        </authorList>
    </citation>
    <scope>NUCLEOTIDE SEQUENCE [LARGE SCALE GENOMIC DNA]</scope>
    <source>
        <strain evidence="1 2">Marx 270</strain>
    </source>
</reference>
<organism evidence="1 2">
    <name type="scientific">Pisolithus tinctorius Marx 270</name>
    <dbReference type="NCBI Taxonomy" id="870435"/>
    <lineage>
        <taxon>Eukaryota</taxon>
        <taxon>Fungi</taxon>
        <taxon>Dikarya</taxon>
        <taxon>Basidiomycota</taxon>
        <taxon>Agaricomycotina</taxon>
        <taxon>Agaricomycetes</taxon>
        <taxon>Agaricomycetidae</taxon>
        <taxon>Boletales</taxon>
        <taxon>Sclerodermatineae</taxon>
        <taxon>Pisolithaceae</taxon>
        <taxon>Pisolithus</taxon>
    </lineage>
</organism>
<dbReference type="InParanoid" id="A0A0C3NHW5"/>
<accession>A0A0C3NHW5</accession>
<dbReference type="HOGENOM" id="CLU_1865936_0_0_1"/>
<evidence type="ECO:0000313" key="1">
    <source>
        <dbReference type="EMBL" id="KIN95028.1"/>
    </source>
</evidence>
<dbReference type="EMBL" id="KN832079">
    <property type="protein sequence ID" value="KIN95028.1"/>
    <property type="molecule type" value="Genomic_DNA"/>
</dbReference>
<keyword evidence="2" id="KW-1185">Reference proteome</keyword>
<dbReference type="AlphaFoldDB" id="A0A0C3NHW5"/>
<dbReference type="Proteomes" id="UP000054217">
    <property type="component" value="Unassembled WGS sequence"/>
</dbReference>
<protein>
    <submittedName>
        <fullName evidence="1">Uncharacterized protein</fullName>
    </submittedName>
</protein>
<reference evidence="2" key="2">
    <citation type="submission" date="2015-01" db="EMBL/GenBank/DDBJ databases">
        <title>Evolutionary Origins and Diversification of the Mycorrhizal Mutualists.</title>
        <authorList>
            <consortium name="DOE Joint Genome Institute"/>
            <consortium name="Mycorrhizal Genomics Consortium"/>
            <person name="Kohler A."/>
            <person name="Kuo A."/>
            <person name="Nagy L.G."/>
            <person name="Floudas D."/>
            <person name="Copeland A."/>
            <person name="Barry K.W."/>
            <person name="Cichocki N."/>
            <person name="Veneault-Fourrey C."/>
            <person name="LaButti K."/>
            <person name="Lindquist E.A."/>
            <person name="Lipzen A."/>
            <person name="Lundell T."/>
            <person name="Morin E."/>
            <person name="Murat C."/>
            <person name="Riley R."/>
            <person name="Ohm R."/>
            <person name="Sun H."/>
            <person name="Tunlid A."/>
            <person name="Henrissat B."/>
            <person name="Grigoriev I.V."/>
            <person name="Hibbett D.S."/>
            <person name="Martin F."/>
        </authorList>
    </citation>
    <scope>NUCLEOTIDE SEQUENCE [LARGE SCALE GENOMIC DNA]</scope>
    <source>
        <strain evidence="2">Marx 270</strain>
    </source>
</reference>